<dbReference type="GO" id="GO:0016787">
    <property type="term" value="F:hydrolase activity"/>
    <property type="evidence" value="ECO:0007669"/>
    <property type="project" value="UniProtKB-KW"/>
</dbReference>
<dbReference type="InterPro" id="IPR015797">
    <property type="entry name" value="NUDIX_hydrolase-like_dom_sf"/>
</dbReference>
<proteinExistence type="predicted"/>
<comment type="caution">
    <text evidence="4">The sequence shown here is derived from an EMBL/GenBank/DDBJ whole genome shotgun (WGS) entry which is preliminary data.</text>
</comment>
<dbReference type="PROSITE" id="PS51462">
    <property type="entry name" value="NUDIX"/>
    <property type="match status" value="1"/>
</dbReference>
<dbReference type="CDD" id="cd03424">
    <property type="entry name" value="NUDIX_ADPRase_Nudt5_UGPPase_Nudt14"/>
    <property type="match status" value="1"/>
</dbReference>
<evidence type="ECO:0000313" key="5">
    <source>
        <dbReference type="Proteomes" id="UP000776629"/>
    </source>
</evidence>
<dbReference type="InterPro" id="IPR000086">
    <property type="entry name" value="NUDIX_hydrolase_dom"/>
</dbReference>
<dbReference type="PANTHER" id="PTHR11839">
    <property type="entry name" value="UDP/ADP-SUGAR PYROPHOSPHATASE"/>
    <property type="match status" value="1"/>
</dbReference>
<dbReference type="Pfam" id="PF00293">
    <property type="entry name" value="NUDIX"/>
    <property type="match status" value="1"/>
</dbReference>
<evidence type="ECO:0000313" key="4">
    <source>
        <dbReference type="EMBL" id="MBM6753562.1"/>
    </source>
</evidence>
<dbReference type="Proteomes" id="UP000776629">
    <property type="component" value="Unassembled WGS sequence"/>
</dbReference>
<keyword evidence="5" id="KW-1185">Reference proteome</keyword>
<reference evidence="4 5" key="1">
    <citation type="journal article" date="2021" name="Sci. Rep.">
        <title>The distribution of antibiotic resistance genes in chicken gut microbiota commensals.</title>
        <authorList>
            <person name="Juricova H."/>
            <person name="Matiasovicova J."/>
            <person name="Kubasova T."/>
            <person name="Cejkova D."/>
            <person name="Rychlik I."/>
        </authorList>
    </citation>
    <scope>NUCLEOTIDE SEQUENCE [LARGE SCALE GENOMIC DNA]</scope>
    <source>
        <strain evidence="4 5">An810</strain>
    </source>
</reference>
<dbReference type="PANTHER" id="PTHR11839:SF18">
    <property type="entry name" value="NUDIX HYDROLASE DOMAIN-CONTAINING PROTEIN"/>
    <property type="match status" value="1"/>
</dbReference>
<evidence type="ECO:0000256" key="1">
    <source>
        <dbReference type="ARBA" id="ARBA00001946"/>
    </source>
</evidence>
<accession>A0ABS2ENB5</accession>
<keyword evidence="2 4" id="KW-0378">Hydrolase</keyword>
<sequence length="181" mass="20689">MNFEEKVLRSEKIFDGYLIQVEKQTVKTPLGNEASREIVHHAPAVAILMINDQQQIALMKQWRAPVQKLTYEIPAGKVDQRDHDSVEHAAIREMNEETRLKAGHLEKINGAYTSIGFCDEYITTFLATDLRPVKEALPQDEDEELAMFWVDQAQALAMIKNGQIEDQKTISAIYYWVAIAK</sequence>
<comment type="cofactor">
    <cofactor evidence="1">
        <name>Mg(2+)</name>
        <dbReference type="ChEBI" id="CHEBI:18420"/>
    </cofactor>
</comment>
<name>A0ABS2ENB5_9LACO</name>
<organism evidence="4 5">
    <name type="scientific">Limosilactobacillus alvi</name>
    <dbReference type="NCBI Taxonomy" id="990412"/>
    <lineage>
        <taxon>Bacteria</taxon>
        <taxon>Bacillati</taxon>
        <taxon>Bacillota</taxon>
        <taxon>Bacilli</taxon>
        <taxon>Lactobacillales</taxon>
        <taxon>Lactobacillaceae</taxon>
        <taxon>Limosilactobacillus</taxon>
    </lineage>
</organism>
<evidence type="ECO:0000256" key="2">
    <source>
        <dbReference type="ARBA" id="ARBA00022801"/>
    </source>
</evidence>
<dbReference type="Gene3D" id="3.90.79.10">
    <property type="entry name" value="Nucleoside Triphosphate Pyrophosphohydrolase"/>
    <property type="match status" value="1"/>
</dbReference>
<dbReference type="SUPFAM" id="SSF55811">
    <property type="entry name" value="Nudix"/>
    <property type="match status" value="1"/>
</dbReference>
<dbReference type="EMBL" id="JACJJQ010000006">
    <property type="protein sequence ID" value="MBM6753562.1"/>
    <property type="molecule type" value="Genomic_DNA"/>
</dbReference>
<feature type="domain" description="Nudix hydrolase" evidence="3">
    <location>
        <begin position="40"/>
        <end position="179"/>
    </location>
</feature>
<gene>
    <name evidence="4" type="ORF">H5993_02110</name>
</gene>
<dbReference type="RefSeq" id="WP_180870064.1">
    <property type="nucleotide sequence ID" value="NZ_JACJJQ010000006.1"/>
</dbReference>
<protein>
    <submittedName>
        <fullName evidence="4">NUDIX hydrolase</fullName>
    </submittedName>
</protein>
<evidence type="ECO:0000259" key="3">
    <source>
        <dbReference type="PROSITE" id="PS51462"/>
    </source>
</evidence>